<evidence type="ECO:0000313" key="4">
    <source>
        <dbReference type="Proteomes" id="UP000265845"/>
    </source>
</evidence>
<evidence type="ECO:0000256" key="1">
    <source>
        <dbReference type="ARBA" id="ARBA00006436"/>
    </source>
</evidence>
<dbReference type="InterPro" id="IPR021150">
    <property type="entry name" value="Ubiq_cyt_c_chap"/>
</dbReference>
<name>A0A399REP0_9PROT</name>
<dbReference type="Proteomes" id="UP000265845">
    <property type="component" value="Unassembled WGS sequence"/>
</dbReference>
<proteinExistence type="inferred from homology"/>
<evidence type="ECO:0000259" key="2">
    <source>
        <dbReference type="Pfam" id="PF03981"/>
    </source>
</evidence>
<comment type="similarity">
    <text evidence="1">Belongs to the UPF0174 family.</text>
</comment>
<dbReference type="RefSeq" id="WP_119454407.1">
    <property type="nucleotide sequence ID" value="NZ_QWGA01000007.1"/>
</dbReference>
<sequence>MEWLRKILPGNSRRTEKEAVSSLYKSILGRARNPGVFGDLGFADTMDGRTGALAIYAGLVTTRLSGISAEGRAVSSRLTDRIFDDIDAGLRETGVGDASIARKVRTIGERFVGLGIAVNEAFLTSDPKTTIQDILKRNDLTGGTGTENAASDIVEARRILDAQPDEALLSGHLDW</sequence>
<organism evidence="3 4">
    <name type="scientific">Henriciella algicola</name>
    <dbReference type="NCBI Taxonomy" id="1608422"/>
    <lineage>
        <taxon>Bacteria</taxon>
        <taxon>Pseudomonadati</taxon>
        <taxon>Pseudomonadota</taxon>
        <taxon>Alphaproteobacteria</taxon>
        <taxon>Hyphomonadales</taxon>
        <taxon>Hyphomonadaceae</taxon>
        <taxon>Henriciella</taxon>
    </lineage>
</organism>
<dbReference type="AlphaFoldDB" id="A0A399REP0"/>
<dbReference type="EMBL" id="QWGA01000007">
    <property type="protein sequence ID" value="RIJ28991.1"/>
    <property type="molecule type" value="Genomic_DNA"/>
</dbReference>
<dbReference type="Pfam" id="PF03981">
    <property type="entry name" value="Ubiq_cyt_C_chap"/>
    <property type="match status" value="1"/>
</dbReference>
<protein>
    <recommendedName>
        <fullName evidence="2">Ubiquinol-cytochrome c chaperone domain-containing protein</fullName>
    </recommendedName>
</protein>
<gene>
    <name evidence="3" type="ORF">D1222_11525</name>
</gene>
<comment type="caution">
    <text evidence="3">The sequence shown here is derived from an EMBL/GenBank/DDBJ whole genome shotgun (WGS) entry which is preliminary data.</text>
</comment>
<dbReference type="OrthoDB" id="7158889at2"/>
<reference evidence="3 4" key="1">
    <citation type="submission" date="2018-08" db="EMBL/GenBank/DDBJ databases">
        <title>Henriciella mobilis sp. nov., isolated from seawater.</title>
        <authorList>
            <person name="Cheng H."/>
            <person name="Wu Y.-H."/>
            <person name="Xu X.-W."/>
            <person name="Guo L.-L."/>
        </authorList>
    </citation>
    <scope>NUCLEOTIDE SEQUENCE [LARGE SCALE GENOMIC DNA]</scope>
    <source>
        <strain evidence="3 4">CCUG67844</strain>
    </source>
</reference>
<evidence type="ECO:0000313" key="3">
    <source>
        <dbReference type="EMBL" id="RIJ28991.1"/>
    </source>
</evidence>
<keyword evidence="4" id="KW-1185">Reference proteome</keyword>
<accession>A0A399REP0</accession>
<feature type="domain" description="Ubiquinol-cytochrome c chaperone" evidence="2">
    <location>
        <begin position="39"/>
        <end position="175"/>
    </location>
</feature>